<dbReference type="EMBL" id="REGN01000955">
    <property type="protein sequence ID" value="RNA37961.1"/>
    <property type="molecule type" value="Genomic_DNA"/>
</dbReference>
<dbReference type="Proteomes" id="UP000276133">
    <property type="component" value="Unassembled WGS sequence"/>
</dbReference>
<accession>A0A3M7SQ27</accession>
<evidence type="ECO:0000313" key="2">
    <source>
        <dbReference type="Proteomes" id="UP000276133"/>
    </source>
</evidence>
<keyword evidence="2" id="KW-1185">Reference proteome</keyword>
<reference evidence="1 2" key="1">
    <citation type="journal article" date="2018" name="Sci. Rep.">
        <title>Genomic signatures of local adaptation to the degree of environmental predictability in rotifers.</title>
        <authorList>
            <person name="Franch-Gras L."/>
            <person name="Hahn C."/>
            <person name="Garcia-Roger E.M."/>
            <person name="Carmona M.J."/>
            <person name="Serra M."/>
            <person name="Gomez A."/>
        </authorList>
    </citation>
    <scope>NUCLEOTIDE SEQUENCE [LARGE SCALE GENOMIC DNA]</scope>
    <source>
        <strain evidence="1">HYR1</strain>
    </source>
</reference>
<organism evidence="1 2">
    <name type="scientific">Brachionus plicatilis</name>
    <name type="common">Marine rotifer</name>
    <name type="synonym">Brachionus muelleri</name>
    <dbReference type="NCBI Taxonomy" id="10195"/>
    <lineage>
        <taxon>Eukaryota</taxon>
        <taxon>Metazoa</taxon>
        <taxon>Spiralia</taxon>
        <taxon>Gnathifera</taxon>
        <taxon>Rotifera</taxon>
        <taxon>Eurotatoria</taxon>
        <taxon>Monogononta</taxon>
        <taxon>Pseudotrocha</taxon>
        <taxon>Ploima</taxon>
        <taxon>Brachionidae</taxon>
        <taxon>Brachionus</taxon>
    </lineage>
</organism>
<dbReference type="AlphaFoldDB" id="A0A3M7SQ27"/>
<proteinExistence type="predicted"/>
<comment type="caution">
    <text evidence="1">The sequence shown here is derived from an EMBL/GenBank/DDBJ whole genome shotgun (WGS) entry which is preliminary data.</text>
</comment>
<evidence type="ECO:0000313" key="1">
    <source>
        <dbReference type="EMBL" id="RNA37961.1"/>
    </source>
</evidence>
<sequence>MDELTESIRNLNLNKGFVSLSHKKRPQLSFNVESTANQPKMGSTTGDASNRHVRLRTGIVYKRRPKYMLLDDRINNFELQSILAMRLFFPVFELELIRSIVTIILKELNK</sequence>
<protein>
    <submittedName>
        <fullName evidence="1">Uncharacterized protein</fullName>
    </submittedName>
</protein>
<gene>
    <name evidence="1" type="ORF">BpHYR1_047346</name>
</gene>
<name>A0A3M7SQ27_BRAPC</name>